<dbReference type="AlphaFoldDB" id="A0A9N9XBD9"/>
<dbReference type="SUPFAM" id="SSF53649">
    <property type="entry name" value="Alkaline phosphatase-like"/>
    <property type="match status" value="2"/>
</dbReference>
<dbReference type="OrthoDB" id="413313at2759"/>
<organism evidence="1 2">
    <name type="scientific">Diabrotica balteata</name>
    <name type="common">Banded cucumber beetle</name>
    <dbReference type="NCBI Taxonomy" id="107213"/>
    <lineage>
        <taxon>Eukaryota</taxon>
        <taxon>Metazoa</taxon>
        <taxon>Ecdysozoa</taxon>
        <taxon>Arthropoda</taxon>
        <taxon>Hexapoda</taxon>
        <taxon>Insecta</taxon>
        <taxon>Pterygota</taxon>
        <taxon>Neoptera</taxon>
        <taxon>Endopterygota</taxon>
        <taxon>Coleoptera</taxon>
        <taxon>Polyphaga</taxon>
        <taxon>Cucujiformia</taxon>
        <taxon>Chrysomeloidea</taxon>
        <taxon>Chrysomelidae</taxon>
        <taxon>Galerucinae</taxon>
        <taxon>Diabroticina</taxon>
        <taxon>Diabroticites</taxon>
        <taxon>Diabrotica</taxon>
    </lineage>
</organism>
<dbReference type="EMBL" id="OU898279">
    <property type="protein sequence ID" value="CAG9832550.1"/>
    <property type="molecule type" value="Genomic_DNA"/>
</dbReference>
<gene>
    <name evidence="1" type="ORF">DIABBA_LOCUS6017</name>
</gene>
<dbReference type="PANTHER" id="PTHR10974:SF1">
    <property type="entry name" value="FI08016P-RELATED"/>
    <property type="match status" value="1"/>
</dbReference>
<dbReference type="GO" id="GO:0005615">
    <property type="term" value="C:extracellular space"/>
    <property type="evidence" value="ECO:0007669"/>
    <property type="project" value="TreeGrafter"/>
</dbReference>
<dbReference type="Proteomes" id="UP001153709">
    <property type="component" value="Chromosome 4"/>
</dbReference>
<dbReference type="Pfam" id="PF02995">
    <property type="entry name" value="DUF229"/>
    <property type="match status" value="2"/>
</dbReference>
<proteinExistence type="predicted"/>
<dbReference type="CDD" id="cd16021">
    <property type="entry name" value="ALP_like"/>
    <property type="match status" value="2"/>
</dbReference>
<dbReference type="PANTHER" id="PTHR10974">
    <property type="entry name" value="FI08016P-RELATED"/>
    <property type="match status" value="1"/>
</dbReference>
<evidence type="ECO:0000313" key="2">
    <source>
        <dbReference type="Proteomes" id="UP001153709"/>
    </source>
</evidence>
<sequence length="1188" mass="136728">MVLGKQVDFKYFILVLICITILVCVYQQDNIFSRIEIGETLELVEKKIDLGVFTINTPGCKIPYFQPFDKNILDYLEQPGTYVCNNGTPALFESDRDSIKLIDDSLPFYNVTNINNLTCCYKTFWREDPADDSSDNKISYSKDCQTFVNKTKIEEEFIKVTCKYDNSDIYNDMFVFVSTKNLSDVKKDLNENDSNLNVLVIGLDAISRLNFHRQMPKTVNYLKQIGAVEMIGYNKVGDNTFPNLIPALTGQHEEEIKKGCWPTDNHHFDNCSFVWKDYKQKGYVTAFDEDSSWMGIFNYQKRGFKKQPTDYGYSYFDREATSEIGNIHFGNVKLCLGARKDHLNNTVLFVMSDHGIRWGGIRSTFQGMMEERLPFLHVYLPEWYRQKYQQHYSNLQKNSILLTTPFDLHATLVDLLNIENIDNNNSSTNTSRGVSLLRGISDSRTCEDTGIVSHWCTCQKSIELNVNDKTIKTVADFCVNYINDLLSAHSKCADLKLDRILSARVMEHSKEITGDYQVSDYMLSFTTVPGNGLFEATVRYMSEAKSYSIVGSISRGNLLNLKYFILVLICITILVCVYQQDNIFSRIEIVENQVVVEKTVDVGVFTINTPGCKIPYFQAFDKNILDYLEQPGKHVCNDGIPALFESDRKSIRIIEDSLPFYNVTNINNLTCCYKTFWRIDPDDDAADNKISYSKDCQTFINKTDIKEEFIKVTCSYNNSDIYHDMFLFVPIKNLTDVTKDLDKNDSYLNILVIGLDSISRLNFHRQMPKSLNYLKQIGAVEMIGYNKIGENTFPNVLAALAGKHIEEIQKDCWPTDNHHFDNCSFVWKSYSQKGYVTAFDEDSSWMGIFNYLKRGFKKQPTDYGYSYFDREAIGTIGNTGFGNVKLCQGARWVHKDHLKYMTNFIQTMKENSLKYFGFFWENSISHDDLNLPRIGDDDYYSVFKYLQENGHLNNTVLFVMSDHGIRWGGIRSTFQGMMEERLPFLYVYLPEWYRHKYQQHYSNLQKNSLVLTTPFDLHETFVDLLHIENIDNNTNSTNMSRGVSLLRGINENRTCDDTGVVSHWCTCQKSIELDINNQTIKTVANFSVNYINDLLSAHSKCAALKLDRISSARVMEHSKELTGDYQVSDYMLSFTTVPGNGLFEATVRYMSKANSYSIVGSIGRLNLYGEQSACISDYELKLYCYCTT</sequence>
<dbReference type="InterPro" id="IPR017850">
    <property type="entry name" value="Alkaline_phosphatase_core_sf"/>
</dbReference>
<keyword evidence="2" id="KW-1185">Reference proteome</keyword>
<protein>
    <submittedName>
        <fullName evidence="1">Uncharacterized protein</fullName>
    </submittedName>
</protein>
<name>A0A9N9XBD9_DIABA</name>
<reference evidence="1" key="1">
    <citation type="submission" date="2022-01" db="EMBL/GenBank/DDBJ databases">
        <authorList>
            <person name="King R."/>
        </authorList>
    </citation>
    <scope>NUCLEOTIDE SEQUENCE</scope>
</reference>
<dbReference type="Gene3D" id="3.40.720.10">
    <property type="entry name" value="Alkaline Phosphatase, subunit A"/>
    <property type="match status" value="2"/>
</dbReference>
<evidence type="ECO:0000313" key="1">
    <source>
        <dbReference type="EMBL" id="CAG9832550.1"/>
    </source>
</evidence>
<dbReference type="InterPro" id="IPR004245">
    <property type="entry name" value="DUF229"/>
</dbReference>
<accession>A0A9N9XBD9</accession>
<dbReference type="FunFam" id="3.40.720.10:FF:000017">
    <property type="entry name" value="Predicted protein"/>
    <property type="match status" value="1"/>
</dbReference>